<accession>A0A9Q3D3N4</accession>
<evidence type="ECO:0000313" key="1">
    <source>
        <dbReference type="EMBL" id="MBW0496321.1"/>
    </source>
</evidence>
<comment type="caution">
    <text evidence="1">The sequence shown here is derived from an EMBL/GenBank/DDBJ whole genome shotgun (WGS) entry which is preliminary data.</text>
</comment>
<dbReference type="Proteomes" id="UP000765509">
    <property type="component" value="Unassembled WGS sequence"/>
</dbReference>
<organism evidence="1 2">
    <name type="scientific">Austropuccinia psidii MF-1</name>
    <dbReference type="NCBI Taxonomy" id="1389203"/>
    <lineage>
        <taxon>Eukaryota</taxon>
        <taxon>Fungi</taxon>
        <taxon>Dikarya</taxon>
        <taxon>Basidiomycota</taxon>
        <taxon>Pucciniomycotina</taxon>
        <taxon>Pucciniomycetes</taxon>
        <taxon>Pucciniales</taxon>
        <taxon>Sphaerophragmiaceae</taxon>
        <taxon>Austropuccinia</taxon>
    </lineage>
</organism>
<keyword evidence="2" id="KW-1185">Reference proteome</keyword>
<name>A0A9Q3D3N4_9BASI</name>
<gene>
    <name evidence="1" type="ORF">O181_036036</name>
</gene>
<dbReference type="EMBL" id="AVOT02013556">
    <property type="protein sequence ID" value="MBW0496321.1"/>
    <property type="molecule type" value="Genomic_DNA"/>
</dbReference>
<dbReference type="AlphaFoldDB" id="A0A9Q3D3N4"/>
<evidence type="ECO:0000313" key="2">
    <source>
        <dbReference type="Proteomes" id="UP000765509"/>
    </source>
</evidence>
<protein>
    <submittedName>
        <fullName evidence="1">Uncharacterized protein</fullName>
    </submittedName>
</protein>
<proteinExistence type="predicted"/>
<reference evidence="1" key="1">
    <citation type="submission" date="2021-03" db="EMBL/GenBank/DDBJ databases">
        <title>Draft genome sequence of rust myrtle Austropuccinia psidii MF-1, a brazilian biotype.</title>
        <authorList>
            <person name="Quecine M.C."/>
            <person name="Pachon D.M.R."/>
            <person name="Bonatelli M.L."/>
            <person name="Correr F.H."/>
            <person name="Franceschini L.M."/>
            <person name="Leite T.F."/>
            <person name="Margarido G.R.A."/>
            <person name="Almeida C.A."/>
            <person name="Ferrarezi J.A."/>
            <person name="Labate C.A."/>
        </authorList>
    </citation>
    <scope>NUCLEOTIDE SEQUENCE</scope>
    <source>
        <strain evidence="1">MF-1</strain>
    </source>
</reference>
<sequence length="136" mass="14804">MHGPGVRAIGTGSARQSLEGIGLISSRHGEEDAAADQEVSFVRTTSIHQQSFTKVVVTSSDRESPLNKGTMPALHKHPTDSIVPKIFWEKGASWIITKPFLTGSLSVVICEIVTEEFESEKKIQKGGMSRTVVAKW</sequence>